<dbReference type="SUPFAM" id="SSF48452">
    <property type="entry name" value="TPR-like"/>
    <property type="match status" value="1"/>
</dbReference>
<feature type="compositionally biased region" description="Basic and acidic residues" evidence="1">
    <location>
        <begin position="122"/>
        <end position="135"/>
    </location>
</feature>
<proteinExistence type="predicted"/>
<evidence type="ECO:0000313" key="2">
    <source>
        <dbReference type="EMBL" id="TKW55816.1"/>
    </source>
</evidence>
<organism evidence="2 3">
    <name type="scientific">Colletotrichum tanaceti</name>
    <dbReference type="NCBI Taxonomy" id="1306861"/>
    <lineage>
        <taxon>Eukaryota</taxon>
        <taxon>Fungi</taxon>
        <taxon>Dikarya</taxon>
        <taxon>Ascomycota</taxon>
        <taxon>Pezizomycotina</taxon>
        <taxon>Sordariomycetes</taxon>
        <taxon>Hypocreomycetidae</taxon>
        <taxon>Glomerellales</taxon>
        <taxon>Glomerellaceae</taxon>
        <taxon>Colletotrichum</taxon>
        <taxon>Colletotrichum destructivum species complex</taxon>
    </lineage>
</organism>
<feature type="compositionally biased region" description="Basic and acidic residues" evidence="1">
    <location>
        <begin position="1"/>
        <end position="21"/>
    </location>
</feature>
<feature type="region of interest" description="Disordered" evidence="1">
    <location>
        <begin position="122"/>
        <end position="169"/>
    </location>
</feature>
<sequence>MAPTEADKEPQGKGKDKSVKEDEVEEAAAQERFSPEEEATLLAESNANKTEANALFSSSKYEQAITKYDDAVAACPNYLDYELAVLRSNISACHLKLEQWKDAVSSASAALDALDRVDKEAALEQDRRDREKAADEDVEDEIVSSGAAAAAPAPPPEDDPEETARRARADDVLRIRAKALMRRARARSEQGGWQNLAGAEEDYKTLSLMKNLAPADRRIVQAQLRALPPRTKAAQEAETAEMWGKLKDLGNGILKPFGLSTDNFQMVKDEKTGGYSMNFNQGQ</sequence>
<gene>
    <name evidence="2" type="primary">TTC1</name>
    <name evidence="2" type="ORF">CTA1_4249</name>
</gene>
<comment type="caution">
    <text evidence="2">The sequence shown here is derived from an EMBL/GenBank/DDBJ whole genome shotgun (WGS) entry which is preliminary data.</text>
</comment>
<protein>
    <submittedName>
        <fullName evidence="2">Tetratricopeptide repeat protein 1</fullName>
    </submittedName>
</protein>
<name>A0A4V6DHA4_9PEZI</name>
<dbReference type="PANTHER" id="PTHR46014">
    <property type="entry name" value="TETRATRICOPEPTIDE REPEAT PROTEIN 1"/>
    <property type="match status" value="1"/>
</dbReference>
<dbReference type="InterPro" id="IPR052769">
    <property type="entry name" value="TPR_domain_protein"/>
</dbReference>
<evidence type="ECO:0000256" key="1">
    <source>
        <dbReference type="SAM" id="MobiDB-lite"/>
    </source>
</evidence>
<dbReference type="STRING" id="1306861.A0A4V6DHA4"/>
<keyword evidence="3" id="KW-1185">Reference proteome</keyword>
<dbReference type="Proteomes" id="UP000310108">
    <property type="component" value="Unassembled WGS sequence"/>
</dbReference>
<dbReference type="AlphaFoldDB" id="A0A4V6DHA4"/>
<dbReference type="EMBL" id="PJEX01000086">
    <property type="protein sequence ID" value="TKW55816.1"/>
    <property type="molecule type" value="Genomic_DNA"/>
</dbReference>
<dbReference type="InterPro" id="IPR011990">
    <property type="entry name" value="TPR-like_helical_dom_sf"/>
</dbReference>
<feature type="region of interest" description="Disordered" evidence="1">
    <location>
        <begin position="1"/>
        <end position="38"/>
    </location>
</feature>
<evidence type="ECO:0000313" key="3">
    <source>
        <dbReference type="Proteomes" id="UP000310108"/>
    </source>
</evidence>
<dbReference type="PANTHER" id="PTHR46014:SF1">
    <property type="entry name" value="TETRATRICOPEPTIDE REPEAT PROTEIN 1"/>
    <property type="match status" value="1"/>
</dbReference>
<dbReference type="Gene3D" id="1.25.40.10">
    <property type="entry name" value="Tetratricopeptide repeat domain"/>
    <property type="match status" value="1"/>
</dbReference>
<reference evidence="2 3" key="1">
    <citation type="journal article" date="2019" name="PLoS ONE">
        <title>Comparative genome analysis indicates high evolutionary potential of pathogenicity genes in Colletotrichum tanaceti.</title>
        <authorList>
            <person name="Lelwala R.V."/>
            <person name="Korhonen P.K."/>
            <person name="Young N.D."/>
            <person name="Scott J.B."/>
            <person name="Ades P.A."/>
            <person name="Gasser R.B."/>
            <person name="Taylor P.W.J."/>
        </authorList>
    </citation>
    <scope>NUCLEOTIDE SEQUENCE [LARGE SCALE GENOMIC DNA]</scope>
    <source>
        <strain evidence="2">BRIP57314</strain>
    </source>
</reference>
<accession>A0A4V6DHA4</accession>